<sequence length="328" mass="36472">MAEAAVKAAKAVKAPKAAKAPKAPKEPKVKGLKIPYERRKALYGYGFLAIWIIGTLYFFISPLITSFWYSLNKTTVTIGQMSTEFIGIQNYIDTFTKDTDYTEALLTVLKDTLWKTPIIIIFSILIAVILNQKFRGRTFARAVFFLPVIIATGPVISIINGDMDTSGYSGGADQFSTMFETDMAGALLRFLGVYNISDSVTELISLVTSDIFNLVWNSGIQIIIFLAALQNIPFSAKEAAQIEGATSWEFFWKITLPYISPMIVANLIYTIIDSFIDTTNGVMELVLEQASAWNHGYSAAMAWAYFLIVILALCIVLPIVNKFVYYEV</sequence>
<evidence type="ECO:0000256" key="4">
    <source>
        <dbReference type="ARBA" id="ARBA00022692"/>
    </source>
</evidence>
<keyword evidence="3" id="KW-1003">Cell membrane</keyword>
<keyword evidence="2 7" id="KW-0813">Transport</keyword>
<dbReference type="CDD" id="cd06261">
    <property type="entry name" value="TM_PBP2"/>
    <property type="match status" value="1"/>
</dbReference>
<reference evidence="9" key="1">
    <citation type="submission" date="2020-10" db="EMBL/GenBank/DDBJ databases">
        <authorList>
            <person name="Gilroy R."/>
        </authorList>
    </citation>
    <scope>NUCLEOTIDE SEQUENCE</scope>
    <source>
        <strain evidence="9">CHK157-1446</strain>
    </source>
</reference>
<dbReference type="Pfam" id="PF00528">
    <property type="entry name" value="BPD_transp_1"/>
    <property type="match status" value="1"/>
</dbReference>
<dbReference type="Proteomes" id="UP000823982">
    <property type="component" value="Unassembled WGS sequence"/>
</dbReference>
<evidence type="ECO:0000313" key="10">
    <source>
        <dbReference type="Proteomes" id="UP000823982"/>
    </source>
</evidence>
<protein>
    <submittedName>
        <fullName evidence="9">Sugar ABC transporter permease</fullName>
    </submittedName>
</protein>
<evidence type="ECO:0000259" key="8">
    <source>
        <dbReference type="PROSITE" id="PS50928"/>
    </source>
</evidence>
<evidence type="ECO:0000256" key="2">
    <source>
        <dbReference type="ARBA" id="ARBA00022448"/>
    </source>
</evidence>
<dbReference type="SUPFAM" id="SSF161098">
    <property type="entry name" value="MetI-like"/>
    <property type="match status" value="1"/>
</dbReference>
<dbReference type="EMBL" id="DVIR01000056">
    <property type="protein sequence ID" value="HIS25004.1"/>
    <property type="molecule type" value="Genomic_DNA"/>
</dbReference>
<accession>A0A9D1JII9</accession>
<feature type="transmembrane region" description="Helical" evidence="7">
    <location>
        <begin position="142"/>
        <end position="159"/>
    </location>
</feature>
<dbReference type="InterPro" id="IPR050809">
    <property type="entry name" value="UgpAE/MalFG_permease"/>
</dbReference>
<feature type="transmembrane region" description="Helical" evidence="7">
    <location>
        <begin position="302"/>
        <end position="320"/>
    </location>
</feature>
<dbReference type="InterPro" id="IPR035906">
    <property type="entry name" value="MetI-like_sf"/>
</dbReference>
<comment type="similarity">
    <text evidence="7">Belongs to the binding-protein-dependent transport system permease family.</text>
</comment>
<feature type="transmembrane region" description="Helical" evidence="7">
    <location>
        <begin position="112"/>
        <end position="130"/>
    </location>
</feature>
<proteinExistence type="inferred from homology"/>
<feature type="transmembrane region" description="Helical" evidence="7">
    <location>
        <begin position="250"/>
        <end position="272"/>
    </location>
</feature>
<dbReference type="GO" id="GO:0005886">
    <property type="term" value="C:plasma membrane"/>
    <property type="evidence" value="ECO:0007669"/>
    <property type="project" value="UniProtKB-SubCell"/>
</dbReference>
<evidence type="ECO:0000256" key="7">
    <source>
        <dbReference type="RuleBase" id="RU363032"/>
    </source>
</evidence>
<name>A0A9D1JII9_9FIRM</name>
<keyword evidence="6 7" id="KW-0472">Membrane</keyword>
<keyword evidence="5 7" id="KW-1133">Transmembrane helix</keyword>
<evidence type="ECO:0000256" key="6">
    <source>
        <dbReference type="ARBA" id="ARBA00023136"/>
    </source>
</evidence>
<comment type="subcellular location">
    <subcellularLocation>
        <location evidence="1 7">Cell membrane</location>
        <topology evidence="1 7">Multi-pass membrane protein</topology>
    </subcellularLocation>
</comment>
<reference evidence="9" key="2">
    <citation type="journal article" date="2021" name="PeerJ">
        <title>Extensive microbial diversity within the chicken gut microbiome revealed by metagenomics and culture.</title>
        <authorList>
            <person name="Gilroy R."/>
            <person name="Ravi A."/>
            <person name="Getino M."/>
            <person name="Pursley I."/>
            <person name="Horton D.L."/>
            <person name="Alikhan N.F."/>
            <person name="Baker D."/>
            <person name="Gharbi K."/>
            <person name="Hall N."/>
            <person name="Watson M."/>
            <person name="Adriaenssens E.M."/>
            <person name="Foster-Nyarko E."/>
            <person name="Jarju S."/>
            <person name="Secka A."/>
            <person name="Antonio M."/>
            <person name="Oren A."/>
            <person name="Chaudhuri R.R."/>
            <person name="La Ragione R."/>
            <person name="Hildebrand F."/>
            <person name="Pallen M.J."/>
        </authorList>
    </citation>
    <scope>NUCLEOTIDE SEQUENCE</scope>
    <source>
        <strain evidence="9">CHK157-1446</strain>
    </source>
</reference>
<dbReference type="GO" id="GO:0055085">
    <property type="term" value="P:transmembrane transport"/>
    <property type="evidence" value="ECO:0007669"/>
    <property type="project" value="InterPro"/>
</dbReference>
<dbReference type="PANTHER" id="PTHR43227">
    <property type="entry name" value="BLL4140 PROTEIN"/>
    <property type="match status" value="1"/>
</dbReference>
<organism evidence="9 10">
    <name type="scientific">Candidatus Faeciplasma gallinarum</name>
    <dbReference type="NCBI Taxonomy" id="2840799"/>
    <lineage>
        <taxon>Bacteria</taxon>
        <taxon>Bacillati</taxon>
        <taxon>Bacillota</taxon>
        <taxon>Clostridia</taxon>
        <taxon>Eubacteriales</taxon>
        <taxon>Oscillospiraceae</taxon>
        <taxon>Oscillospiraceae incertae sedis</taxon>
        <taxon>Candidatus Faeciplasma</taxon>
    </lineage>
</organism>
<dbReference type="PROSITE" id="PS50928">
    <property type="entry name" value="ABC_TM1"/>
    <property type="match status" value="1"/>
</dbReference>
<keyword evidence="4 7" id="KW-0812">Transmembrane</keyword>
<dbReference type="AlphaFoldDB" id="A0A9D1JII9"/>
<feature type="transmembrane region" description="Helical" evidence="7">
    <location>
        <begin position="211"/>
        <end position="229"/>
    </location>
</feature>
<dbReference type="Gene3D" id="1.10.3720.10">
    <property type="entry name" value="MetI-like"/>
    <property type="match status" value="1"/>
</dbReference>
<gene>
    <name evidence="9" type="ORF">IAD01_06350</name>
</gene>
<feature type="domain" description="ABC transmembrane type-1" evidence="8">
    <location>
        <begin position="105"/>
        <end position="320"/>
    </location>
</feature>
<evidence type="ECO:0000256" key="3">
    <source>
        <dbReference type="ARBA" id="ARBA00022475"/>
    </source>
</evidence>
<dbReference type="InterPro" id="IPR000515">
    <property type="entry name" value="MetI-like"/>
</dbReference>
<evidence type="ECO:0000313" key="9">
    <source>
        <dbReference type="EMBL" id="HIS25004.1"/>
    </source>
</evidence>
<comment type="caution">
    <text evidence="9">The sequence shown here is derived from an EMBL/GenBank/DDBJ whole genome shotgun (WGS) entry which is preliminary data.</text>
</comment>
<feature type="transmembrane region" description="Helical" evidence="7">
    <location>
        <begin position="42"/>
        <end position="60"/>
    </location>
</feature>
<evidence type="ECO:0000256" key="1">
    <source>
        <dbReference type="ARBA" id="ARBA00004651"/>
    </source>
</evidence>
<evidence type="ECO:0000256" key="5">
    <source>
        <dbReference type="ARBA" id="ARBA00022989"/>
    </source>
</evidence>
<dbReference type="PANTHER" id="PTHR43227:SF3">
    <property type="entry name" value="BINDING-PROTEIN-DEPENDENT TRANSPORT SYSTEMS INNER MEMBRANE COMPONENT"/>
    <property type="match status" value="1"/>
</dbReference>